<dbReference type="Proteomes" id="UP000538670">
    <property type="component" value="Unassembled WGS sequence"/>
</dbReference>
<evidence type="ECO:0000313" key="2">
    <source>
        <dbReference type="Proteomes" id="UP000538670"/>
    </source>
</evidence>
<gene>
    <name evidence="1" type="ORF">GGR48_002814</name>
</gene>
<evidence type="ECO:0000313" key="1">
    <source>
        <dbReference type="EMBL" id="MBB3880370.1"/>
    </source>
</evidence>
<name>A0A7W6ACQ6_9SPHN</name>
<reference evidence="1 2" key="1">
    <citation type="submission" date="2020-08" db="EMBL/GenBank/DDBJ databases">
        <title>Genomic Encyclopedia of Type Strains, Phase IV (KMG-IV): sequencing the most valuable type-strain genomes for metagenomic binning, comparative biology and taxonomic classification.</title>
        <authorList>
            <person name="Goeker M."/>
        </authorList>
    </citation>
    <scope>NUCLEOTIDE SEQUENCE [LARGE SCALE GENOMIC DNA]</scope>
    <source>
        <strain evidence="1 2">DSM 19512</strain>
    </source>
</reference>
<dbReference type="EMBL" id="JACIDH010000014">
    <property type="protein sequence ID" value="MBB3880370.1"/>
    <property type="molecule type" value="Genomic_DNA"/>
</dbReference>
<dbReference type="RefSeq" id="WP_183952425.1">
    <property type="nucleotide sequence ID" value="NZ_JACIDH010000014.1"/>
</dbReference>
<protein>
    <submittedName>
        <fullName evidence="1">Uncharacterized protein</fullName>
    </submittedName>
</protein>
<keyword evidence="2" id="KW-1185">Reference proteome</keyword>
<comment type="caution">
    <text evidence="1">The sequence shown here is derived from an EMBL/GenBank/DDBJ whole genome shotgun (WGS) entry which is preliminary data.</text>
</comment>
<accession>A0A7W6ACQ6</accession>
<proteinExistence type="predicted"/>
<organism evidence="1 2">
    <name type="scientific">Sphingomonas pseudosanguinis</name>
    <dbReference type="NCBI Taxonomy" id="413712"/>
    <lineage>
        <taxon>Bacteria</taxon>
        <taxon>Pseudomonadati</taxon>
        <taxon>Pseudomonadota</taxon>
        <taxon>Alphaproteobacteria</taxon>
        <taxon>Sphingomonadales</taxon>
        <taxon>Sphingomonadaceae</taxon>
        <taxon>Sphingomonas</taxon>
    </lineage>
</organism>
<dbReference type="AlphaFoldDB" id="A0A7W6ACQ6"/>
<sequence length="151" mass="16188">MVLTILLAGLAVQNCDLTAIKGGRAVHEALSRRAVGIMAAAATSGSASDNVLNALIDKDAVLTVIVGDVGLPGKGAAGARSLAKRMNADEYRFLGWDYMDIPDDACRRQQVTVDFIANREKRISRINFTFENGHLMGAEGWQHSFAKGPFP</sequence>